<feature type="non-terminal residue" evidence="4">
    <location>
        <position position="1"/>
    </location>
</feature>
<proteinExistence type="inferred from homology"/>
<evidence type="ECO:0000256" key="2">
    <source>
        <dbReference type="ARBA" id="ARBA00023121"/>
    </source>
</evidence>
<dbReference type="SUPFAM" id="SSF47027">
    <property type="entry name" value="Acyl-CoA binding protein"/>
    <property type="match status" value="1"/>
</dbReference>
<keyword evidence="5" id="KW-1185">Reference proteome</keyword>
<organism evidence="4 5">
    <name type="scientific">Syncephalis pseudoplumigaleata</name>
    <dbReference type="NCBI Taxonomy" id="1712513"/>
    <lineage>
        <taxon>Eukaryota</taxon>
        <taxon>Fungi</taxon>
        <taxon>Fungi incertae sedis</taxon>
        <taxon>Zoopagomycota</taxon>
        <taxon>Zoopagomycotina</taxon>
        <taxon>Zoopagomycetes</taxon>
        <taxon>Zoopagales</taxon>
        <taxon>Piptocephalidaceae</taxon>
        <taxon>Syncephalis</taxon>
    </lineage>
</organism>
<dbReference type="OrthoDB" id="346910at2759"/>
<evidence type="ECO:0000313" key="4">
    <source>
        <dbReference type="EMBL" id="RKP25980.1"/>
    </source>
</evidence>
<dbReference type="PROSITE" id="PS51228">
    <property type="entry name" value="ACB_2"/>
    <property type="match status" value="1"/>
</dbReference>
<feature type="non-terminal residue" evidence="4">
    <location>
        <position position="56"/>
    </location>
</feature>
<dbReference type="GO" id="GO:0000062">
    <property type="term" value="F:fatty-acyl-CoA binding"/>
    <property type="evidence" value="ECO:0007669"/>
    <property type="project" value="InterPro"/>
</dbReference>
<sequence>IQLYGLYMQATEGDCLQPRPGSADLDDVVRWDAWTSCAGMSRNEAKQRYISQIIEV</sequence>
<evidence type="ECO:0000313" key="5">
    <source>
        <dbReference type="Proteomes" id="UP000278143"/>
    </source>
</evidence>
<feature type="domain" description="ACB" evidence="3">
    <location>
        <begin position="1"/>
        <end position="56"/>
    </location>
</feature>
<dbReference type="InterPro" id="IPR035984">
    <property type="entry name" value="Acyl-CoA-binding_sf"/>
</dbReference>
<evidence type="ECO:0000256" key="1">
    <source>
        <dbReference type="ARBA" id="ARBA00005567"/>
    </source>
</evidence>
<dbReference type="InterPro" id="IPR000582">
    <property type="entry name" value="Acyl-CoA-binding_protein"/>
</dbReference>
<keyword evidence="2" id="KW-0446">Lipid-binding</keyword>
<protein>
    <submittedName>
        <fullName evidence="4">Acyl-CoA-binding protein</fullName>
    </submittedName>
</protein>
<accession>A0A4P9Z397</accession>
<dbReference type="PANTHER" id="PTHR23310">
    <property type="entry name" value="ACYL-COA-BINDING PROTEIN, ACBP"/>
    <property type="match status" value="1"/>
</dbReference>
<reference evidence="5" key="1">
    <citation type="journal article" date="2018" name="Nat. Microbiol.">
        <title>Leveraging single-cell genomics to expand the fungal tree of life.</title>
        <authorList>
            <person name="Ahrendt S.R."/>
            <person name="Quandt C.A."/>
            <person name="Ciobanu D."/>
            <person name="Clum A."/>
            <person name="Salamov A."/>
            <person name="Andreopoulos B."/>
            <person name="Cheng J.F."/>
            <person name="Woyke T."/>
            <person name="Pelin A."/>
            <person name="Henrissat B."/>
            <person name="Reynolds N.K."/>
            <person name="Benny G.L."/>
            <person name="Smith M.E."/>
            <person name="James T.Y."/>
            <person name="Grigoriev I.V."/>
        </authorList>
    </citation>
    <scope>NUCLEOTIDE SEQUENCE [LARGE SCALE GENOMIC DNA]</scope>
    <source>
        <strain evidence="5">Benny S71-1</strain>
    </source>
</reference>
<dbReference type="Proteomes" id="UP000278143">
    <property type="component" value="Unassembled WGS sequence"/>
</dbReference>
<dbReference type="Pfam" id="PF00887">
    <property type="entry name" value="ACBP"/>
    <property type="match status" value="1"/>
</dbReference>
<dbReference type="PANTHER" id="PTHR23310:SF62">
    <property type="entry name" value="ACYL-COA BINDING PROTEIN 1, ISOFORM A"/>
    <property type="match status" value="1"/>
</dbReference>
<dbReference type="Gene3D" id="1.20.80.10">
    <property type="match status" value="1"/>
</dbReference>
<dbReference type="EMBL" id="KZ989552">
    <property type="protein sequence ID" value="RKP25980.1"/>
    <property type="molecule type" value="Genomic_DNA"/>
</dbReference>
<comment type="similarity">
    <text evidence="1">Belongs to the ACBP family.</text>
</comment>
<evidence type="ECO:0000259" key="3">
    <source>
        <dbReference type="PROSITE" id="PS51228"/>
    </source>
</evidence>
<gene>
    <name evidence="4" type="ORF">SYNPS1DRAFT_5701</name>
</gene>
<name>A0A4P9Z397_9FUNG</name>
<dbReference type="AlphaFoldDB" id="A0A4P9Z397"/>
<dbReference type="GO" id="GO:0006631">
    <property type="term" value="P:fatty acid metabolic process"/>
    <property type="evidence" value="ECO:0007669"/>
    <property type="project" value="TreeGrafter"/>
</dbReference>
<dbReference type="InterPro" id="IPR014352">
    <property type="entry name" value="FERM/acyl-CoA-bd_prot_sf"/>
</dbReference>